<keyword evidence="1" id="KW-1133">Transmembrane helix</keyword>
<name>A0A914XNA7_9BILA</name>
<dbReference type="WBParaSite" id="PSAMB.scaffold9147size5297.g32175.t1">
    <property type="protein sequence ID" value="PSAMB.scaffold9147size5297.g32175.t1"/>
    <property type="gene ID" value="PSAMB.scaffold9147size5297.g32175"/>
</dbReference>
<keyword evidence="1" id="KW-0472">Membrane</keyword>
<accession>A0A914XNA7</accession>
<dbReference type="AlphaFoldDB" id="A0A914XNA7"/>
<evidence type="ECO:0000313" key="2">
    <source>
        <dbReference type="Proteomes" id="UP000887566"/>
    </source>
</evidence>
<protein>
    <submittedName>
        <fullName evidence="3">CX domain-containing protein</fullName>
    </submittedName>
</protein>
<keyword evidence="2" id="KW-1185">Reference proteome</keyword>
<keyword evidence="1" id="KW-0812">Transmembrane</keyword>
<sequence length="173" mass="19124">MSSRWADYPPSEQARTQAASVAMLRTHASSVGSHIKDYISAFSGQELVADDANKILCYYRTMVPLNGQNHLTFLCNMELGCCYDGCCSLQDPTEPASYGWAIALVVLLAIVTLLALGGFLVFFLINRDRDKRHRLELASTAYDSATGSQISGPTYYGNAEYYPYMGSSFVWKT</sequence>
<evidence type="ECO:0000313" key="3">
    <source>
        <dbReference type="WBParaSite" id="PSAMB.scaffold9147size5297.g32175.t1"/>
    </source>
</evidence>
<organism evidence="2 3">
    <name type="scientific">Plectus sambesii</name>
    <dbReference type="NCBI Taxonomy" id="2011161"/>
    <lineage>
        <taxon>Eukaryota</taxon>
        <taxon>Metazoa</taxon>
        <taxon>Ecdysozoa</taxon>
        <taxon>Nematoda</taxon>
        <taxon>Chromadorea</taxon>
        <taxon>Plectida</taxon>
        <taxon>Plectina</taxon>
        <taxon>Plectoidea</taxon>
        <taxon>Plectidae</taxon>
        <taxon>Plectus</taxon>
    </lineage>
</organism>
<feature type="transmembrane region" description="Helical" evidence="1">
    <location>
        <begin position="98"/>
        <end position="125"/>
    </location>
</feature>
<dbReference type="Proteomes" id="UP000887566">
    <property type="component" value="Unplaced"/>
</dbReference>
<reference evidence="3" key="1">
    <citation type="submission" date="2022-11" db="UniProtKB">
        <authorList>
            <consortium name="WormBaseParasite"/>
        </authorList>
    </citation>
    <scope>IDENTIFICATION</scope>
</reference>
<proteinExistence type="predicted"/>
<evidence type="ECO:0000256" key="1">
    <source>
        <dbReference type="SAM" id="Phobius"/>
    </source>
</evidence>